<dbReference type="Gene3D" id="3.40.50.1820">
    <property type="entry name" value="alpha/beta hydrolase"/>
    <property type="match status" value="1"/>
</dbReference>
<feature type="domain" description="AB hydrolase-1" evidence="1">
    <location>
        <begin position="33"/>
        <end position="323"/>
    </location>
</feature>
<keyword evidence="3" id="KW-1185">Reference proteome</keyword>
<sequence>MFQEEQTRTLDIQGLSTHHTYAYKYTPATKGLPTFLLLHGFPSTSIIWNEVADRLRSVGYGVLRPDLLGYGDTSKPTNVHEYSLRTMGAEIVQVLESHELISVIGVGHDWGAVLLSRMWWYYPQNFTGLAFMSVAPGTPQKMDLDTMSSMAKERFGYDMGGYWYFLTSQEAPCLLNRYVESATSLFYASDPEIWKTYLLPKGRLREWLTCNSQHEAGYISQSDSNIEIHRLLNESFRRGGFEAPLNWYKSALYQIDADHEAAIPEDTFAITRPVTVIAGQRDAVGCPEIAFDAVDKGRQHGHLPDATVEIIRNAGHWMMLEKPNETTKILLELADRAEPGVSARCL</sequence>
<dbReference type="InterPro" id="IPR050266">
    <property type="entry name" value="AB_hydrolase_sf"/>
</dbReference>
<proteinExistence type="predicted"/>
<dbReference type="Pfam" id="PF00561">
    <property type="entry name" value="Abhydrolase_1"/>
    <property type="match status" value="1"/>
</dbReference>
<dbReference type="PANTHER" id="PTHR43798">
    <property type="entry name" value="MONOACYLGLYCEROL LIPASE"/>
    <property type="match status" value="1"/>
</dbReference>
<dbReference type="PANTHER" id="PTHR43798:SF33">
    <property type="entry name" value="HYDROLASE, PUTATIVE (AFU_ORTHOLOGUE AFUA_2G14860)-RELATED"/>
    <property type="match status" value="1"/>
</dbReference>
<dbReference type="GO" id="GO:0016020">
    <property type="term" value="C:membrane"/>
    <property type="evidence" value="ECO:0007669"/>
    <property type="project" value="TreeGrafter"/>
</dbReference>
<comment type="caution">
    <text evidence="2">The sequence shown here is derived from an EMBL/GenBank/DDBJ whole genome shotgun (WGS) entry which is preliminary data.</text>
</comment>
<dbReference type="AlphaFoldDB" id="A0A9W9C9U9"/>
<evidence type="ECO:0000313" key="2">
    <source>
        <dbReference type="EMBL" id="KAJ4351683.1"/>
    </source>
</evidence>
<reference evidence="2" key="1">
    <citation type="submission" date="2022-10" db="EMBL/GenBank/DDBJ databases">
        <title>Tapping the CABI collections for fungal endophytes: first genome assemblies for Collariella, Neodidymelliopsis, Ascochyta clinopodiicola, Didymella pomorum, Didymosphaeria variabile, Neocosmospora piperis and Neocucurbitaria cava.</title>
        <authorList>
            <person name="Hill R."/>
        </authorList>
    </citation>
    <scope>NUCLEOTIDE SEQUENCE</scope>
    <source>
        <strain evidence="2">IMI 356815</strain>
    </source>
</reference>
<dbReference type="InterPro" id="IPR029058">
    <property type="entry name" value="AB_hydrolase_fold"/>
</dbReference>
<dbReference type="GO" id="GO:0046464">
    <property type="term" value="P:acylglycerol catabolic process"/>
    <property type="evidence" value="ECO:0007669"/>
    <property type="project" value="TreeGrafter"/>
</dbReference>
<dbReference type="RefSeq" id="XP_056070039.1">
    <property type="nucleotide sequence ID" value="XM_056215792.1"/>
</dbReference>
<accession>A0A9W9C9U9</accession>
<protein>
    <recommendedName>
        <fullName evidence="1">AB hydrolase-1 domain-containing protein</fullName>
    </recommendedName>
</protein>
<name>A0A9W9C9U9_9PLEO</name>
<organism evidence="2 3">
    <name type="scientific">Didymosphaeria variabile</name>
    <dbReference type="NCBI Taxonomy" id="1932322"/>
    <lineage>
        <taxon>Eukaryota</taxon>
        <taxon>Fungi</taxon>
        <taxon>Dikarya</taxon>
        <taxon>Ascomycota</taxon>
        <taxon>Pezizomycotina</taxon>
        <taxon>Dothideomycetes</taxon>
        <taxon>Pleosporomycetidae</taxon>
        <taxon>Pleosporales</taxon>
        <taxon>Massarineae</taxon>
        <taxon>Didymosphaeriaceae</taxon>
        <taxon>Didymosphaeria</taxon>
    </lineage>
</organism>
<dbReference type="InterPro" id="IPR000639">
    <property type="entry name" value="Epox_hydrolase-like"/>
</dbReference>
<dbReference type="InterPro" id="IPR000073">
    <property type="entry name" value="AB_hydrolase_1"/>
</dbReference>
<dbReference type="SUPFAM" id="SSF53474">
    <property type="entry name" value="alpha/beta-Hydrolases"/>
    <property type="match status" value="1"/>
</dbReference>
<evidence type="ECO:0000259" key="1">
    <source>
        <dbReference type="Pfam" id="PF00561"/>
    </source>
</evidence>
<dbReference type="PRINTS" id="PR00412">
    <property type="entry name" value="EPOXHYDRLASE"/>
</dbReference>
<gene>
    <name evidence="2" type="ORF">N0V89_007026</name>
</gene>
<evidence type="ECO:0000313" key="3">
    <source>
        <dbReference type="Proteomes" id="UP001140513"/>
    </source>
</evidence>
<dbReference type="GO" id="GO:0047372">
    <property type="term" value="F:monoacylglycerol lipase activity"/>
    <property type="evidence" value="ECO:0007669"/>
    <property type="project" value="TreeGrafter"/>
</dbReference>
<dbReference type="OrthoDB" id="284184at2759"/>
<dbReference type="Proteomes" id="UP001140513">
    <property type="component" value="Unassembled WGS sequence"/>
</dbReference>
<dbReference type="EMBL" id="JAPEUX010000005">
    <property type="protein sequence ID" value="KAJ4351683.1"/>
    <property type="molecule type" value="Genomic_DNA"/>
</dbReference>
<dbReference type="GeneID" id="80910556"/>